<dbReference type="AlphaFoldDB" id="E6QA24"/>
<evidence type="ECO:0000313" key="2">
    <source>
        <dbReference type="EMBL" id="CBI04050.1"/>
    </source>
</evidence>
<accession>E6QA24</accession>
<name>E6QA24_9ZZZZ</name>
<organism evidence="2">
    <name type="scientific">mine drainage metagenome</name>
    <dbReference type="NCBI Taxonomy" id="410659"/>
    <lineage>
        <taxon>unclassified sequences</taxon>
        <taxon>metagenomes</taxon>
        <taxon>ecological metagenomes</taxon>
    </lineage>
</organism>
<comment type="caution">
    <text evidence="2">The sequence shown here is derived from an EMBL/GenBank/DDBJ whole genome shotgun (WGS) entry which is preliminary data.</text>
</comment>
<sequence>MSDEAEQLIITILPQIEDLLYPLKPEELAHLESSIRQHGVREPLCLWDRDGELILFTAWHYTTRGSACRRRDNGHRKAQGTKTPGGRTDPGKAARPWTA</sequence>
<proteinExistence type="predicted"/>
<reference evidence="2" key="1">
    <citation type="submission" date="2009-10" db="EMBL/GenBank/DDBJ databases">
        <title>Diversity of trophic interactions inside an arsenic-rich microbial ecosystem.</title>
        <authorList>
            <person name="Bertin P.N."/>
            <person name="Heinrich-Salmeron A."/>
            <person name="Pelletier E."/>
            <person name="Goulhen-Chollet F."/>
            <person name="Arsene-Ploetze F."/>
            <person name="Gallien S."/>
            <person name="Calteau A."/>
            <person name="Vallenet D."/>
            <person name="Casiot C."/>
            <person name="Chane-Woon-Ming B."/>
            <person name="Giloteaux L."/>
            <person name="Barakat M."/>
            <person name="Bonnefoy V."/>
            <person name="Bruneel O."/>
            <person name="Chandler M."/>
            <person name="Cleiss J."/>
            <person name="Duran R."/>
            <person name="Elbaz-Poulichet F."/>
            <person name="Fonknechten N."/>
            <person name="Lauga B."/>
            <person name="Mornico D."/>
            <person name="Ortet P."/>
            <person name="Schaeffer C."/>
            <person name="Siguier P."/>
            <person name="Alexander Thil Smith A."/>
            <person name="Van Dorsselaer A."/>
            <person name="Weissenbach J."/>
            <person name="Medigue C."/>
            <person name="Le Paslier D."/>
        </authorList>
    </citation>
    <scope>NUCLEOTIDE SEQUENCE</scope>
</reference>
<feature type="region of interest" description="Disordered" evidence="1">
    <location>
        <begin position="67"/>
        <end position="99"/>
    </location>
</feature>
<gene>
    <name evidence="2" type="ORF">CARN5_2524</name>
</gene>
<protein>
    <submittedName>
        <fullName evidence="2">Uncharacterized protein</fullName>
    </submittedName>
</protein>
<evidence type="ECO:0000256" key="1">
    <source>
        <dbReference type="SAM" id="MobiDB-lite"/>
    </source>
</evidence>
<dbReference type="EMBL" id="CABP01000043">
    <property type="protein sequence ID" value="CBI04050.1"/>
    <property type="molecule type" value="Genomic_DNA"/>
</dbReference>